<protein>
    <submittedName>
        <fullName evidence="1">Uncharacterized protein</fullName>
    </submittedName>
</protein>
<evidence type="ECO:0000313" key="2">
    <source>
        <dbReference type="Proteomes" id="UP000178935"/>
    </source>
</evidence>
<dbReference type="EMBL" id="MHPU01000021">
    <property type="protein sequence ID" value="OGZ88492.1"/>
    <property type="molecule type" value="Genomic_DNA"/>
</dbReference>
<reference evidence="1 2" key="1">
    <citation type="journal article" date="2016" name="Nat. Commun.">
        <title>Thousands of microbial genomes shed light on interconnected biogeochemical processes in an aquifer system.</title>
        <authorList>
            <person name="Anantharaman K."/>
            <person name="Brown C.T."/>
            <person name="Hug L.A."/>
            <person name="Sharon I."/>
            <person name="Castelle C.J."/>
            <person name="Probst A.J."/>
            <person name="Thomas B.C."/>
            <person name="Singh A."/>
            <person name="Wilkins M.J."/>
            <person name="Karaoz U."/>
            <person name="Brodie E.L."/>
            <person name="Williams K.H."/>
            <person name="Hubbard S.S."/>
            <person name="Banfield J.F."/>
        </authorList>
    </citation>
    <scope>NUCLEOTIDE SEQUENCE [LARGE SCALE GENOMIC DNA]</scope>
</reference>
<dbReference type="AlphaFoldDB" id="A0A1G2JN34"/>
<sequence>MILKKESEKLYEDEETRVKNEIGFIRQMCGTASNNDWEFDLLNRIWKDYSDGSLTADEAIKKANNVFESKNLR</sequence>
<evidence type="ECO:0000313" key="1">
    <source>
        <dbReference type="EMBL" id="OGZ88492.1"/>
    </source>
</evidence>
<comment type="caution">
    <text evidence="1">The sequence shown here is derived from an EMBL/GenBank/DDBJ whole genome shotgun (WGS) entry which is preliminary data.</text>
</comment>
<name>A0A1G2JN34_9BACT</name>
<organism evidence="1 2">
    <name type="scientific">Candidatus Staskawiczbacteria bacterium RIFOXYD1_FULL_32_13</name>
    <dbReference type="NCBI Taxonomy" id="1802234"/>
    <lineage>
        <taxon>Bacteria</taxon>
        <taxon>Candidatus Staskawicziibacteriota</taxon>
    </lineage>
</organism>
<accession>A0A1G2JN34</accession>
<dbReference type="Proteomes" id="UP000178935">
    <property type="component" value="Unassembled WGS sequence"/>
</dbReference>
<gene>
    <name evidence="1" type="ORF">A2561_01480</name>
</gene>
<proteinExistence type="predicted"/>